<protein>
    <submittedName>
        <fullName evidence="7">Alkylated DNA repair protein</fullName>
    </submittedName>
</protein>
<dbReference type="InterPro" id="IPR037151">
    <property type="entry name" value="AlkB-like_sf"/>
</dbReference>
<dbReference type="eggNOG" id="COG3145">
    <property type="taxonomic scope" value="Bacteria"/>
</dbReference>
<dbReference type="KEGG" id="pbr:PB2503_06222"/>
<reference evidence="7 8" key="2">
    <citation type="journal article" date="2011" name="J. Bacteriol.">
        <title>Complete genome sequence of strain HTCC2503T of Parvularcula bermudensis, the type species of the order "Parvularculales" in the class Alphaproteobacteria.</title>
        <authorList>
            <person name="Oh H.M."/>
            <person name="Kang I."/>
            <person name="Vergin K.L."/>
            <person name="Kang D."/>
            <person name="Rhee K.H."/>
            <person name="Giovannoni S.J."/>
            <person name="Cho J.C."/>
        </authorList>
    </citation>
    <scope>NUCLEOTIDE SEQUENCE [LARGE SCALE GENOMIC DNA]</scope>
    <source>
        <strain evidence="8">ATCC BAA-594 / HTCC2503 / KCTC 12087</strain>
    </source>
</reference>
<feature type="binding site" evidence="5">
    <location>
        <position position="128"/>
    </location>
    <ligand>
        <name>Fe cation</name>
        <dbReference type="ChEBI" id="CHEBI:24875"/>
        <note>catalytic</note>
    </ligand>
</feature>
<dbReference type="PANTHER" id="PTHR16557:SF2">
    <property type="entry name" value="NUCLEIC ACID DIOXYGENASE ALKBH1"/>
    <property type="match status" value="1"/>
</dbReference>
<dbReference type="GO" id="GO:0005737">
    <property type="term" value="C:cytoplasm"/>
    <property type="evidence" value="ECO:0007669"/>
    <property type="project" value="TreeGrafter"/>
</dbReference>
<keyword evidence="1 5" id="KW-0479">Metal-binding</keyword>
<dbReference type="Gene3D" id="2.60.120.590">
    <property type="entry name" value="Alpha-ketoglutarate-dependent dioxygenase AlkB-like"/>
    <property type="match status" value="1"/>
</dbReference>
<dbReference type="RefSeq" id="WP_013300284.1">
    <property type="nucleotide sequence ID" value="NC_014414.1"/>
</dbReference>
<dbReference type="InterPro" id="IPR005123">
    <property type="entry name" value="Oxoglu/Fe-dep_dioxygenase_dom"/>
</dbReference>
<dbReference type="InterPro" id="IPR027450">
    <property type="entry name" value="AlkB-like"/>
</dbReference>
<keyword evidence="4 5" id="KW-0408">Iron</keyword>
<dbReference type="EMBL" id="CP002156">
    <property type="protein sequence ID" value="ADM09310.1"/>
    <property type="molecule type" value="Genomic_DNA"/>
</dbReference>
<reference evidence="8" key="1">
    <citation type="submission" date="2010-08" db="EMBL/GenBank/DDBJ databases">
        <title>Genome sequence of Parvularcula bermudensis HTCC2503.</title>
        <authorList>
            <person name="Kang D.-M."/>
            <person name="Oh H.-M."/>
            <person name="Cho J.-C."/>
        </authorList>
    </citation>
    <scope>NUCLEOTIDE SEQUENCE [LARGE SCALE GENOMIC DNA]</scope>
    <source>
        <strain evidence="8">ATCC BAA-594 / HTCC2503 / KCTC 12087</strain>
    </source>
</reference>
<proteinExistence type="predicted"/>
<dbReference type="AlphaFoldDB" id="E0THL4"/>
<evidence type="ECO:0000256" key="2">
    <source>
        <dbReference type="ARBA" id="ARBA00022964"/>
    </source>
</evidence>
<dbReference type="GO" id="GO:0035513">
    <property type="term" value="P:oxidative RNA demethylation"/>
    <property type="evidence" value="ECO:0007669"/>
    <property type="project" value="TreeGrafter"/>
</dbReference>
<dbReference type="GO" id="GO:0035515">
    <property type="term" value="F:oxidative RNA demethylase activity"/>
    <property type="evidence" value="ECO:0007669"/>
    <property type="project" value="TreeGrafter"/>
</dbReference>
<dbReference type="OrthoDB" id="9796932at2"/>
<evidence type="ECO:0000313" key="8">
    <source>
        <dbReference type="Proteomes" id="UP000001302"/>
    </source>
</evidence>
<feature type="binding site" evidence="5">
    <location>
        <position position="182"/>
    </location>
    <ligand>
        <name>Fe cation</name>
        <dbReference type="ChEBI" id="CHEBI:24875"/>
        <note>catalytic</note>
    </ligand>
</feature>
<comment type="cofactor">
    <cofactor evidence="5">
        <name>Fe(2+)</name>
        <dbReference type="ChEBI" id="CHEBI:29033"/>
    </cofactor>
    <text evidence="5">Binds 1 Fe(2+) ion per subunit.</text>
</comment>
<organism evidence="7 8">
    <name type="scientific">Parvularcula bermudensis (strain ATCC BAA-594 / HTCC2503 / KCTC 12087)</name>
    <dbReference type="NCBI Taxonomy" id="314260"/>
    <lineage>
        <taxon>Bacteria</taxon>
        <taxon>Pseudomonadati</taxon>
        <taxon>Pseudomonadota</taxon>
        <taxon>Alphaproteobacteria</taxon>
        <taxon>Parvularculales</taxon>
        <taxon>Parvularculaceae</taxon>
        <taxon>Parvularcula</taxon>
    </lineage>
</organism>
<dbReference type="GO" id="GO:0035516">
    <property type="term" value="F:broad specificity oxidative DNA demethylase activity"/>
    <property type="evidence" value="ECO:0007669"/>
    <property type="project" value="TreeGrafter"/>
</dbReference>
<dbReference type="InterPro" id="IPR004574">
    <property type="entry name" value="Alkb"/>
</dbReference>
<dbReference type="PROSITE" id="PS51471">
    <property type="entry name" value="FE2OG_OXY"/>
    <property type="match status" value="1"/>
</dbReference>
<evidence type="ECO:0000256" key="5">
    <source>
        <dbReference type="PIRSR" id="PIRSR604574-2"/>
    </source>
</evidence>
<accession>E0THL4</accession>
<dbReference type="Proteomes" id="UP000001302">
    <property type="component" value="Chromosome"/>
</dbReference>
<sequence length="222" mass="24090">MPSAPQPVREVVDLGEGACHLPGYLPAKAASDLQQHLIHLCQDRWIVPVTPGGQTMSARQMNLGPLGWVTDRRGYRYEPRHPVDGAAWPEMPPALIRIWNDLLPEAPSPEAGLVNLYGPTAKMGLHRDADEAAKDVPILSVSFGAPGRFRLGGATRKGSTRSIVLGHGDVLILAGPSRHFYHGIDRILLPSPLFAEDPHRLSLTLRRVTPSTSEGTSEKLSS</sequence>
<feature type="domain" description="Fe2OG dioxygenase" evidence="6">
    <location>
        <begin position="108"/>
        <end position="209"/>
    </location>
</feature>
<dbReference type="STRING" id="314260.PB2503_06222"/>
<evidence type="ECO:0000256" key="1">
    <source>
        <dbReference type="ARBA" id="ARBA00022723"/>
    </source>
</evidence>
<evidence type="ECO:0000256" key="3">
    <source>
        <dbReference type="ARBA" id="ARBA00023002"/>
    </source>
</evidence>
<name>E0THL4_PARBH</name>
<dbReference type="SUPFAM" id="SSF51197">
    <property type="entry name" value="Clavaminate synthase-like"/>
    <property type="match status" value="1"/>
</dbReference>
<feature type="binding site" evidence="5">
    <location>
        <position position="126"/>
    </location>
    <ligand>
        <name>Fe cation</name>
        <dbReference type="ChEBI" id="CHEBI:24875"/>
        <note>catalytic</note>
    </ligand>
</feature>
<dbReference type="GO" id="GO:0008198">
    <property type="term" value="F:ferrous iron binding"/>
    <property type="evidence" value="ECO:0007669"/>
    <property type="project" value="TreeGrafter"/>
</dbReference>
<evidence type="ECO:0000313" key="7">
    <source>
        <dbReference type="EMBL" id="ADM09310.1"/>
    </source>
</evidence>
<keyword evidence="2" id="KW-0223">Dioxygenase</keyword>
<keyword evidence="8" id="KW-1185">Reference proteome</keyword>
<evidence type="ECO:0000256" key="4">
    <source>
        <dbReference type="ARBA" id="ARBA00023004"/>
    </source>
</evidence>
<dbReference type="PANTHER" id="PTHR16557">
    <property type="entry name" value="ALKYLATED DNA REPAIR PROTEIN ALKB-RELATED"/>
    <property type="match status" value="1"/>
</dbReference>
<evidence type="ECO:0000259" key="6">
    <source>
        <dbReference type="PROSITE" id="PS51471"/>
    </source>
</evidence>
<keyword evidence="3" id="KW-0560">Oxidoreductase</keyword>
<dbReference type="Pfam" id="PF13532">
    <property type="entry name" value="2OG-FeII_Oxy_2"/>
    <property type="match status" value="1"/>
</dbReference>
<gene>
    <name evidence="7" type="ordered locus">PB2503_06222</name>
</gene>
<dbReference type="HOGENOM" id="CLU_039677_1_0_5"/>